<dbReference type="InterPro" id="IPR054836">
    <property type="entry name" value="Tn5_transposase"/>
</dbReference>
<name>A0ABX0MMS4_9BURK</name>
<dbReference type="InterPro" id="IPR047768">
    <property type="entry name" value="Tn5p-like"/>
</dbReference>
<dbReference type="NCBIfam" id="NF033590">
    <property type="entry name" value="transpos_IS4_3"/>
    <property type="match status" value="1"/>
</dbReference>
<dbReference type="PANTHER" id="PTHR37319:SF1">
    <property type="entry name" value="TRANSPOSASE TN5 DIMERISATION DOMAIN-CONTAINING PROTEIN"/>
    <property type="match status" value="1"/>
</dbReference>
<dbReference type="SUPFAM" id="SSF53098">
    <property type="entry name" value="Ribonuclease H-like"/>
    <property type="match status" value="1"/>
</dbReference>
<feature type="non-terminal residue" evidence="2">
    <location>
        <position position="1"/>
    </location>
</feature>
<gene>
    <name evidence="2" type="ORF">F1609_33725</name>
</gene>
<dbReference type="RefSeq" id="WP_206752984.1">
    <property type="nucleotide sequence ID" value="NZ_VVIW01000066.1"/>
</dbReference>
<dbReference type="Gene3D" id="1.10.740.10">
    <property type="entry name" value="Transferase Inhibitor Protein From Tn5, Chain"/>
    <property type="match status" value="1"/>
</dbReference>
<evidence type="ECO:0000313" key="3">
    <source>
        <dbReference type="Proteomes" id="UP000819052"/>
    </source>
</evidence>
<organism evidence="2 3">
    <name type="scientific">Massilia aquatica</name>
    <dbReference type="NCBI Taxonomy" id="2609000"/>
    <lineage>
        <taxon>Bacteria</taxon>
        <taxon>Pseudomonadati</taxon>
        <taxon>Pseudomonadota</taxon>
        <taxon>Betaproteobacteria</taxon>
        <taxon>Burkholderiales</taxon>
        <taxon>Oxalobacteraceae</taxon>
        <taxon>Telluria group</taxon>
        <taxon>Massilia</taxon>
    </lineage>
</organism>
<keyword evidence="3" id="KW-1185">Reference proteome</keyword>
<protein>
    <submittedName>
        <fullName evidence="2">IS4 family transposase</fullName>
    </submittedName>
</protein>
<proteinExistence type="predicted"/>
<dbReference type="EMBL" id="VVIW01000066">
    <property type="protein sequence ID" value="NHZ45061.1"/>
    <property type="molecule type" value="Genomic_DNA"/>
</dbReference>
<accession>A0ABX0MMS4</accession>
<comment type="caution">
    <text evidence="2">The sequence shown here is derived from an EMBL/GenBank/DDBJ whole genome shotgun (WGS) entry which is preliminary data.</text>
</comment>
<feature type="domain" description="Transposase IS4-like" evidence="1">
    <location>
        <begin position="179"/>
        <end position="359"/>
    </location>
</feature>
<dbReference type="Gene3D" id="3.90.350.10">
    <property type="entry name" value="Transposase Inhibitor Protein From Tn5, Chain A, domain 1"/>
    <property type="match status" value="1"/>
</dbReference>
<dbReference type="InterPro" id="IPR014737">
    <property type="entry name" value="Transposase_Tn5-like_C"/>
</dbReference>
<dbReference type="Pfam" id="PF01609">
    <property type="entry name" value="DDE_Tnp_1"/>
    <property type="match status" value="1"/>
</dbReference>
<dbReference type="Proteomes" id="UP000819052">
    <property type="component" value="Unassembled WGS sequence"/>
</dbReference>
<sequence>AMEATMLVADAPCIGEFGDKRLCKTGSLLYSRMIERGTVCLRQLSDDRATQRRFHRLLEHHSVTSGEITRYGSMRTAQAAAGRHVLAIQDTSELNYSAHARRTSGLGDISKNSGCGLFIHPVLAVDAESNACLGIAHQVTWVRDPHRATKRGRRAIEEKESMCWLEGAQGAGRCLEKAELVTMVADRESDIYEMWDRIPDGHLHLLTRARCDRPIEEGGTLFAWLDSQPAMACKILDVSARPAGKAFRSTDGERKGARTAHRARMELRYGRVKIRRPQGCRARQASIALTVVDLRERPETVVPGEQPVHWILLTTHEVTASEQAFQLLNWYEQRWQIEQLFRTLKRQGLALESSQLEEASELVKLASIATLVATRTLQLINARDGQTQQPASDAFDDDEVEVLGKLQGSLQGRTAKQKDPHPMHSMAWASWIIARLGGWTGYASEAKPGPITMLHGLQRFDSMVHGWKLAKMWA</sequence>
<evidence type="ECO:0000259" key="1">
    <source>
        <dbReference type="Pfam" id="PF01609"/>
    </source>
</evidence>
<dbReference type="PANTHER" id="PTHR37319">
    <property type="entry name" value="TRANSPOSASE"/>
    <property type="match status" value="1"/>
</dbReference>
<dbReference type="InterPro" id="IPR012337">
    <property type="entry name" value="RNaseH-like_sf"/>
</dbReference>
<dbReference type="InterPro" id="IPR002559">
    <property type="entry name" value="Transposase_11"/>
</dbReference>
<reference evidence="2 3" key="1">
    <citation type="submission" date="2019-09" db="EMBL/GenBank/DDBJ databases">
        <title>Taxonomy of Antarctic Massilia spp.: description of Massilia rubra sp. nov., Massilia aquatica sp. nov., Massilia mucilaginosa sp. nov., Massilia frigida sp. nov. isolated from streams, lakes and regoliths.</title>
        <authorList>
            <person name="Holochova P."/>
            <person name="Sedlacek I."/>
            <person name="Kralova S."/>
            <person name="Maslanova I."/>
            <person name="Busse H.-J."/>
            <person name="Stankova E."/>
            <person name="Vrbovska V."/>
            <person name="Kovarovic V."/>
            <person name="Bartak M."/>
            <person name="Svec P."/>
            <person name="Pantucek R."/>
        </authorList>
    </citation>
    <scope>NUCLEOTIDE SEQUENCE [LARGE SCALE GENOMIC DNA]</scope>
    <source>
        <strain evidence="2 3">CCM 8693</strain>
    </source>
</reference>
<evidence type="ECO:0000313" key="2">
    <source>
        <dbReference type="EMBL" id="NHZ45061.1"/>
    </source>
</evidence>